<sequence>MLGRVPEGVRGTALFLPLTEPMGQNSRDCDIVDSTLTGISMCDRYAGIERDLVHVKNALQTLSKSRDEFPLGTSIRDPAYWQARLESIRAVADRYNYRDLRDRSDELLIEISKLRYWTARPSDTDGGWVSASRSARPQKVVSDENKRDTRRPSVARCNSILPTK</sequence>
<keyword evidence="3" id="KW-1185">Reference proteome</keyword>
<protein>
    <submittedName>
        <fullName evidence="2">Uncharacterized protein</fullName>
    </submittedName>
</protein>
<reference evidence="2" key="1">
    <citation type="submission" date="2022-02" db="EMBL/GenBank/DDBJ databases">
        <title>Burkholderia cenocepacia phage Menos.</title>
        <authorList>
            <person name="Le T."/>
            <person name="Yao G."/>
            <person name="Liu M."/>
            <person name="Gonzalez C."/>
        </authorList>
    </citation>
    <scope>NUCLEOTIDE SEQUENCE</scope>
</reference>
<proteinExistence type="predicted"/>
<accession>A0AAE9G4H3</accession>
<evidence type="ECO:0000256" key="1">
    <source>
        <dbReference type="SAM" id="MobiDB-lite"/>
    </source>
</evidence>
<gene>
    <name evidence="2" type="ORF">CPT_Menos_055</name>
</gene>
<evidence type="ECO:0000313" key="3">
    <source>
        <dbReference type="Proteomes" id="UP000831160"/>
    </source>
</evidence>
<dbReference type="Proteomes" id="UP000831160">
    <property type="component" value="Segment"/>
</dbReference>
<name>A0AAE9G4H3_9CAUD</name>
<dbReference type="EMBL" id="OM638610">
    <property type="protein sequence ID" value="UNY41829.1"/>
    <property type="molecule type" value="Genomic_DNA"/>
</dbReference>
<feature type="region of interest" description="Disordered" evidence="1">
    <location>
        <begin position="123"/>
        <end position="164"/>
    </location>
</feature>
<organism evidence="2 3">
    <name type="scientific">Burkholderia phage Menos</name>
    <dbReference type="NCBI Taxonomy" id="2924900"/>
    <lineage>
        <taxon>Viruses</taxon>
        <taxon>Duplodnaviria</taxon>
        <taxon>Heunggongvirae</taxon>
        <taxon>Uroviricota</taxon>
        <taxon>Caudoviricetes</taxon>
        <taxon>Peduoviridae</taxon>
        <taxon>Kayeltresvirus</taxon>
        <taxon>Kayeltresvirus menos</taxon>
    </lineage>
</organism>
<evidence type="ECO:0000313" key="2">
    <source>
        <dbReference type="EMBL" id="UNY41829.1"/>
    </source>
</evidence>
<feature type="compositionally biased region" description="Basic and acidic residues" evidence="1">
    <location>
        <begin position="141"/>
        <end position="151"/>
    </location>
</feature>